<feature type="region of interest" description="Disordered" evidence="8">
    <location>
        <begin position="157"/>
        <end position="226"/>
    </location>
</feature>
<keyword evidence="4" id="KW-0130">Cell adhesion</keyword>
<comment type="subcellular location">
    <subcellularLocation>
        <location evidence="1">Membrane</location>
        <topology evidence="1">Single-pass type I membrane protein</topology>
    </subcellularLocation>
</comment>
<evidence type="ECO:0000256" key="8">
    <source>
        <dbReference type="SAM" id="MobiDB-lite"/>
    </source>
</evidence>
<evidence type="ECO:0000313" key="11">
    <source>
        <dbReference type="Proteomes" id="UP000011518"/>
    </source>
</evidence>
<evidence type="ECO:0000256" key="7">
    <source>
        <dbReference type="ARBA" id="ARBA00023180"/>
    </source>
</evidence>
<feature type="compositionally biased region" description="Polar residues" evidence="8">
    <location>
        <begin position="180"/>
        <end position="216"/>
    </location>
</feature>
<accession>L8Y6X1</accession>
<dbReference type="InterPro" id="IPR008083">
    <property type="entry name" value="CD34"/>
</dbReference>
<keyword evidence="3" id="KW-0732">Signal</keyword>
<evidence type="ECO:0000256" key="9">
    <source>
        <dbReference type="SAM" id="Phobius"/>
    </source>
</evidence>
<organism evidence="10 11">
    <name type="scientific">Tupaia chinensis</name>
    <name type="common">Chinese tree shrew</name>
    <name type="synonym">Tupaia belangeri chinensis</name>
    <dbReference type="NCBI Taxonomy" id="246437"/>
    <lineage>
        <taxon>Eukaryota</taxon>
        <taxon>Metazoa</taxon>
        <taxon>Chordata</taxon>
        <taxon>Craniata</taxon>
        <taxon>Vertebrata</taxon>
        <taxon>Euteleostomi</taxon>
        <taxon>Mammalia</taxon>
        <taxon>Eutheria</taxon>
        <taxon>Euarchontoglires</taxon>
        <taxon>Scandentia</taxon>
        <taxon>Tupaiidae</taxon>
        <taxon>Tupaia</taxon>
    </lineage>
</organism>
<feature type="transmembrane region" description="Helical" evidence="9">
    <location>
        <begin position="133"/>
        <end position="154"/>
    </location>
</feature>
<keyword evidence="11" id="KW-1185">Reference proteome</keyword>
<dbReference type="InterPro" id="IPR013836">
    <property type="entry name" value="CD34/Podocalyxin"/>
</dbReference>
<dbReference type="PRINTS" id="PR01700">
    <property type="entry name" value="CD34ANTIGEN"/>
</dbReference>
<dbReference type="PANTHER" id="PTHR16677">
    <property type="entry name" value="HEMATOPOIETIC PROGENITOR CELL ANTIGEN CD34"/>
    <property type="match status" value="1"/>
</dbReference>
<evidence type="ECO:0000256" key="1">
    <source>
        <dbReference type="ARBA" id="ARBA00004479"/>
    </source>
</evidence>
<keyword evidence="6 9" id="KW-0472">Membrane</keyword>
<protein>
    <submittedName>
        <fullName evidence="10">Hematopoietic progenitor cell antigen CD34</fullName>
    </submittedName>
</protein>
<dbReference type="InParanoid" id="L8Y6X1"/>
<keyword evidence="7" id="KW-0325">Glycoprotein</keyword>
<reference evidence="11" key="1">
    <citation type="submission" date="2012-07" db="EMBL/GenBank/DDBJ databases">
        <title>Genome of the Chinese tree shrew, a rising model animal genetically related to primates.</title>
        <authorList>
            <person name="Zhang G."/>
            <person name="Fan Y."/>
            <person name="Yao Y."/>
            <person name="Huang Z."/>
        </authorList>
    </citation>
    <scope>NUCLEOTIDE SEQUENCE [LARGE SCALE GENOMIC DNA]</scope>
</reference>
<evidence type="ECO:0000256" key="5">
    <source>
        <dbReference type="ARBA" id="ARBA00022989"/>
    </source>
</evidence>
<evidence type="ECO:0000256" key="6">
    <source>
        <dbReference type="ARBA" id="ARBA00023136"/>
    </source>
</evidence>
<evidence type="ECO:0000256" key="2">
    <source>
        <dbReference type="ARBA" id="ARBA00022692"/>
    </source>
</evidence>
<dbReference type="PANTHER" id="PTHR16677:SF1">
    <property type="entry name" value="HEMATOPOIETIC PROGENITOR CELL ANTIGEN CD34"/>
    <property type="match status" value="1"/>
</dbReference>
<dbReference type="EMBL" id="KB366489">
    <property type="protein sequence ID" value="ELV10824.1"/>
    <property type="molecule type" value="Genomic_DNA"/>
</dbReference>
<sequence>MEVFDLVHVFGKHGKDTGPQMRSGTQDAVGLDHTLPAELAALRIHKYGQLLIAIESSIPGISSAVPTSVSNQKTASPSALGGISSYPVPQNSSETTTTISDTAVNFSDLRGLRIHDFTEQNVASHQSYSQKTLIVVVTLGILLAVFGTTGYFLMSHHSWSPTGERLDEDPYYTENGRGQAYSSGPGVSSEAQGKASVNQGAQENRTGQATSRNGHSARQHVADTKL</sequence>
<dbReference type="GO" id="GO:0007160">
    <property type="term" value="P:cell-matrix adhesion"/>
    <property type="evidence" value="ECO:0007669"/>
    <property type="project" value="TreeGrafter"/>
</dbReference>
<dbReference type="AlphaFoldDB" id="L8Y6X1"/>
<name>L8Y6X1_TUPCH</name>
<dbReference type="GO" id="GO:0005886">
    <property type="term" value="C:plasma membrane"/>
    <property type="evidence" value="ECO:0007669"/>
    <property type="project" value="UniProtKB-ARBA"/>
</dbReference>
<keyword evidence="5 9" id="KW-1133">Transmembrane helix</keyword>
<evidence type="ECO:0000256" key="3">
    <source>
        <dbReference type="ARBA" id="ARBA00022729"/>
    </source>
</evidence>
<evidence type="ECO:0000313" key="10">
    <source>
        <dbReference type="EMBL" id="ELV10824.1"/>
    </source>
</evidence>
<dbReference type="Pfam" id="PF06365">
    <property type="entry name" value="CD34_antigen"/>
    <property type="match status" value="1"/>
</dbReference>
<reference evidence="11" key="2">
    <citation type="journal article" date="2013" name="Nat. Commun.">
        <title>Genome of the Chinese tree shrew.</title>
        <authorList>
            <person name="Fan Y."/>
            <person name="Huang Z.Y."/>
            <person name="Cao C.C."/>
            <person name="Chen C.S."/>
            <person name="Chen Y.X."/>
            <person name="Fan D.D."/>
            <person name="He J."/>
            <person name="Hou H.L."/>
            <person name="Hu L."/>
            <person name="Hu X.T."/>
            <person name="Jiang X.T."/>
            <person name="Lai R."/>
            <person name="Lang Y.S."/>
            <person name="Liang B."/>
            <person name="Liao S.G."/>
            <person name="Mu D."/>
            <person name="Ma Y.Y."/>
            <person name="Niu Y.Y."/>
            <person name="Sun X.Q."/>
            <person name="Xia J.Q."/>
            <person name="Xiao J."/>
            <person name="Xiong Z.Q."/>
            <person name="Xu L."/>
            <person name="Yang L."/>
            <person name="Zhang Y."/>
            <person name="Zhao W."/>
            <person name="Zhao X.D."/>
            <person name="Zheng Y.T."/>
            <person name="Zhou J.M."/>
            <person name="Zhu Y.B."/>
            <person name="Zhang G.J."/>
            <person name="Wang J."/>
            <person name="Yao Y.G."/>
        </authorList>
    </citation>
    <scope>NUCLEOTIDE SEQUENCE [LARGE SCALE GENOMIC DNA]</scope>
</reference>
<keyword evidence="2 9" id="KW-0812">Transmembrane</keyword>
<dbReference type="Proteomes" id="UP000011518">
    <property type="component" value="Unassembled WGS sequence"/>
</dbReference>
<gene>
    <name evidence="10" type="ORF">TREES_T100015447</name>
</gene>
<dbReference type="STRING" id="246437.L8Y6X1"/>
<proteinExistence type="predicted"/>
<evidence type="ECO:0000256" key="4">
    <source>
        <dbReference type="ARBA" id="ARBA00022889"/>
    </source>
</evidence>